<accession>A0A084JDD9</accession>
<protein>
    <submittedName>
        <fullName evidence="5">HxlR family transcriptional regulator</fullName>
    </submittedName>
</protein>
<feature type="domain" description="HTH hxlR-type" evidence="4">
    <location>
        <begin position="10"/>
        <end position="108"/>
    </location>
</feature>
<evidence type="ECO:0000313" key="5">
    <source>
        <dbReference type="EMBL" id="KEZ86973.1"/>
    </source>
</evidence>
<name>A0A084JDD9_9FIRM</name>
<dbReference type="Proteomes" id="UP000028525">
    <property type="component" value="Unassembled WGS sequence"/>
</dbReference>
<evidence type="ECO:0000256" key="1">
    <source>
        <dbReference type="ARBA" id="ARBA00023015"/>
    </source>
</evidence>
<dbReference type="SUPFAM" id="SSF46785">
    <property type="entry name" value="Winged helix' DNA-binding domain"/>
    <property type="match status" value="1"/>
</dbReference>
<dbReference type="OrthoDB" id="9791143at2"/>
<dbReference type="GO" id="GO:0003677">
    <property type="term" value="F:DNA binding"/>
    <property type="evidence" value="ECO:0007669"/>
    <property type="project" value="UniProtKB-KW"/>
</dbReference>
<dbReference type="EMBL" id="JPME01000038">
    <property type="protein sequence ID" value="KEZ86973.1"/>
    <property type="molecule type" value="Genomic_DNA"/>
</dbReference>
<gene>
    <name evidence="5" type="ORF">IO98_21860</name>
</gene>
<sequence>MNSDCTTYHCPVDATLDMIGGKYKALILWHLIGNTLRFGELRKLIPQATPKMLTQQLRELEEDHLIIRTVYPVVPPKVEYMLSDLGNSIRPILETMYNWGADYLRENGLTVSCSMKFPTKDS</sequence>
<evidence type="ECO:0000313" key="6">
    <source>
        <dbReference type="Proteomes" id="UP000028525"/>
    </source>
</evidence>
<evidence type="ECO:0000256" key="2">
    <source>
        <dbReference type="ARBA" id="ARBA00023125"/>
    </source>
</evidence>
<dbReference type="RefSeq" id="WP_038284442.1">
    <property type="nucleotide sequence ID" value="NZ_JPME01000038.1"/>
</dbReference>
<dbReference type="PROSITE" id="PS51118">
    <property type="entry name" value="HTH_HXLR"/>
    <property type="match status" value="1"/>
</dbReference>
<dbReference type="PANTHER" id="PTHR33204">
    <property type="entry name" value="TRANSCRIPTIONAL REGULATOR, MARR FAMILY"/>
    <property type="match status" value="1"/>
</dbReference>
<dbReference type="InterPro" id="IPR036388">
    <property type="entry name" value="WH-like_DNA-bd_sf"/>
</dbReference>
<dbReference type="PANTHER" id="PTHR33204:SF29">
    <property type="entry name" value="TRANSCRIPTIONAL REGULATOR"/>
    <property type="match status" value="1"/>
</dbReference>
<keyword evidence="6" id="KW-1185">Reference proteome</keyword>
<dbReference type="STRING" id="29354.IO98_21860"/>
<dbReference type="Pfam" id="PF01638">
    <property type="entry name" value="HxlR"/>
    <property type="match status" value="1"/>
</dbReference>
<dbReference type="Gene3D" id="1.10.10.10">
    <property type="entry name" value="Winged helix-like DNA-binding domain superfamily/Winged helix DNA-binding domain"/>
    <property type="match status" value="1"/>
</dbReference>
<keyword evidence="1" id="KW-0805">Transcription regulation</keyword>
<reference evidence="5 6" key="1">
    <citation type="submission" date="2014-07" db="EMBL/GenBank/DDBJ databases">
        <title>Draft genome of Clostridium celerecrescens 152B isolated from sediments associated with methane hydrate from Krishna Godavari basin.</title>
        <authorList>
            <person name="Honkalas V.S."/>
            <person name="Dabir A.P."/>
            <person name="Arora P."/>
            <person name="Dhakephalkar P.K."/>
        </authorList>
    </citation>
    <scope>NUCLEOTIDE SEQUENCE [LARGE SCALE GENOMIC DNA]</scope>
    <source>
        <strain evidence="5 6">152B</strain>
    </source>
</reference>
<keyword evidence="3" id="KW-0804">Transcription</keyword>
<evidence type="ECO:0000256" key="3">
    <source>
        <dbReference type="ARBA" id="ARBA00023163"/>
    </source>
</evidence>
<dbReference type="InterPro" id="IPR036390">
    <property type="entry name" value="WH_DNA-bd_sf"/>
</dbReference>
<keyword evidence="2" id="KW-0238">DNA-binding</keyword>
<proteinExistence type="predicted"/>
<evidence type="ECO:0000259" key="4">
    <source>
        <dbReference type="PROSITE" id="PS51118"/>
    </source>
</evidence>
<comment type="caution">
    <text evidence="5">The sequence shown here is derived from an EMBL/GenBank/DDBJ whole genome shotgun (WGS) entry which is preliminary data.</text>
</comment>
<dbReference type="InterPro" id="IPR002577">
    <property type="entry name" value="HTH_HxlR"/>
</dbReference>
<organism evidence="5 6">
    <name type="scientific">Lacrimispora celerecrescens</name>
    <dbReference type="NCBI Taxonomy" id="29354"/>
    <lineage>
        <taxon>Bacteria</taxon>
        <taxon>Bacillati</taxon>
        <taxon>Bacillota</taxon>
        <taxon>Clostridia</taxon>
        <taxon>Lachnospirales</taxon>
        <taxon>Lachnospiraceae</taxon>
        <taxon>Lacrimispora</taxon>
    </lineage>
</organism>
<dbReference type="AlphaFoldDB" id="A0A084JDD9"/>